<dbReference type="Proteomes" id="UP000277204">
    <property type="component" value="Unassembled WGS sequence"/>
</dbReference>
<evidence type="ECO:0000313" key="2">
    <source>
        <dbReference type="Proteomes" id="UP000277204"/>
    </source>
</evidence>
<dbReference type="Gene3D" id="2.130.10.10">
    <property type="entry name" value="YVTN repeat-like/Quinoprotein amine dehydrogenase"/>
    <property type="match status" value="1"/>
</dbReference>
<accession>A0A3P8E8A0</accession>
<sequence>MCLDPNGESIYVGYYDHYFGEYNLQTSLLVHKNTFSSRIAALAVAPSPDVPFIFLGLFNGDILRYNPGTHAIGFLCRHTTDCYQSDFANDKTKNCLKQQAQTSDSNESAGITSLCLVQSGTSLLLIVAGLDRSISIRSASDGTLVCCIQSSVQKGPPQDISCLPKGSFFSSYSDRSIRIYNWKVSYLQKKLQLFNFSKIVIRFRYFNPIGCRDDIVVVDENLGYIQELLNILGGNMRMLIPSFVTGSSELTFHVHKISSSCVMQRYIAVGDSEGAVRVYRFQVR</sequence>
<reference evidence="1 2" key="1">
    <citation type="submission" date="2018-11" db="EMBL/GenBank/DDBJ databases">
        <authorList>
            <consortium name="Pathogen Informatics"/>
        </authorList>
    </citation>
    <scope>NUCLEOTIDE SEQUENCE [LARGE SCALE GENOMIC DNA]</scope>
    <source>
        <strain evidence="1 2">Zambia</strain>
    </source>
</reference>
<evidence type="ECO:0000313" key="1">
    <source>
        <dbReference type="EMBL" id="VDP51260.1"/>
    </source>
</evidence>
<dbReference type="InterPro" id="IPR015943">
    <property type="entry name" value="WD40/YVTN_repeat-like_dom_sf"/>
</dbReference>
<dbReference type="AlphaFoldDB" id="A0A3P8E8A0"/>
<protein>
    <submittedName>
        <fullName evidence="1">Uncharacterized protein</fullName>
    </submittedName>
</protein>
<keyword evidence="2" id="KW-1185">Reference proteome</keyword>
<name>A0A3P8E8A0_9TREM</name>
<organism evidence="1 2">
    <name type="scientific">Schistosoma margrebowiei</name>
    <dbReference type="NCBI Taxonomy" id="48269"/>
    <lineage>
        <taxon>Eukaryota</taxon>
        <taxon>Metazoa</taxon>
        <taxon>Spiralia</taxon>
        <taxon>Lophotrochozoa</taxon>
        <taxon>Platyhelminthes</taxon>
        <taxon>Trematoda</taxon>
        <taxon>Digenea</taxon>
        <taxon>Strigeidida</taxon>
        <taxon>Schistosomatoidea</taxon>
        <taxon>Schistosomatidae</taxon>
        <taxon>Schistosoma</taxon>
    </lineage>
</organism>
<gene>
    <name evidence="1" type="ORF">SMRZ_LOCUS24433</name>
</gene>
<dbReference type="EMBL" id="UZAI01020397">
    <property type="protein sequence ID" value="VDP51260.1"/>
    <property type="molecule type" value="Genomic_DNA"/>
</dbReference>
<dbReference type="InterPro" id="IPR036322">
    <property type="entry name" value="WD40_repeat_dom_sf"/>
</dbReference>
<dbReference type="SUPFAM" id="SSF50978">
    <property type="entry name" value="WD40 repeat-like"/>
    <property type="match status" value="1"/>
</dbReference>
<proteinExistence type="predicted"/>